<evidence type="ECO:0000259" key="2">
    <source>
        <dbReference type="Pfam" id="PF14530"/>
    </source>
</evidence>
<dbReference type="InterPro" id="IPR009078">
    <property type="entry name" value="Ferritin-like_SF"/>
</dbReference>
<organism evidence="3 4">
    <name type="scientific">Streptosporangium vulgare</name>
    <dbReference type="NCBI Taxonomy" id="46190"/>
    <lineage>
        <taxon>Bacteria</taxon>
        <taxon>Bacillati</taxon>
        <taxon>Actinomycetota</taxon>
        <taxon>Actinomycetes</taxon>
        <taxon>Streptosporangiales</taxon>
        <taxon>Streptosporangiaceae</taxon>
        <taxon>Streptosporangium</taxon>
    </lineage>
</organism>
<feature type="domain" description="DUF4439" evidence="2">
    <location>
        <begin position="18"/>
        <end position="146"/>
    </location>
</feature>
<feature type="region of interest" description="Disordered" evidence="1">
    <location>
        <begin position="144"/>
        <end position="171"/>
    </location>
</feature>
<feature type="compositionally biased region" description="Low complexity" evidence="1">
    <location>
        <begin position="151"/>
        <end position="171"/>
    </location>
</feature>
<comment type="caution">
    <text evidence="3">The sequence shown here is derived from an EMBL/GenBank/DDBJ whole genome shotgun (WGS) entry which is preliminary data.</text>
</comment>
<evidence type="ECO:0000256" key="1">
    <source>
        <dbReference type="SAM" id="MobiDB-lite"/>
    </source>
</evidence>
<protein>
    <submittedName>
        <fullName evidence="3">Ferritin-like domain-containing protein</fullName>
    </submittedName>
</protein>
<proteinExistence type="predicted"/>
<dbReference type="SUPFAM" id="SSF47240">
    <property type="entry name" value="Ferritin-like"/>
    <property type="match status" value="1"/>
</dbReference>
<evidence type="ECO:0000313" key="4">
    <source>
        <dbReference type="Proteomes" id="UP001589610"/>
    </source>
</evidence>
<dbReference type="InterPro" id="IPR029447">
    <property type="entry name" value="DUF4439"/>
</dbReference>
<dbReference type="Gene3D" id="1.20.1260.10">
    <property type="match status" value="1"/>
</dbReference>
<dbReference type="Proteomes" id="UP001589610">
    <property type="component" value="Unassembled WGS sequence"/>
</dbReference>
<dbReference type="RefSeq" id="WP_386158593.1">
    <property type="nucleotide sequence ID" value="NZ_JBHMBS010000009.1"/>
</dbReference>
<sequence>MRGASRAGGSGGGADRGLDAALAAEHAAVYAYGVLAARTTGRPRSAMTTAYNAHRARRDQLRTMIIAAGGAPAEPKAVYELPITPSSAAQAVELAVLVERGVTGAYLELAASADPALRKMAALVMQECVVRSYSLRPEIEAFPGMPPRTAPGPTATPAVTPAATPAVTPSQ</sequence>
<dbReference type="InterPro" id="IPR012347">
    <property type="entry name" value="Ferritin-like"/>
</dbReference>
<dbReference type="CDD" id="cd00657">
    <property type="entry name" value="Ferritin_like"/>
    <property type="match status" value="1"/>
</dbReference>
<reference evidence="3 4" key="1">
    <citation type="submission" date="2024-09" db="EMBL/GenBank/DDBJ databases">
        <authorList>
            <person name="Sun Q."/>
            <person name="Mori K."/>
        </authorList>
    </citation>
    <scope>NUCLEOTIDE SEQUENCE [LARGE SCALE GENOMIC DNA]</scope>
    <source>
        <strain evidence="3 4">JCM 3028</strain>
    </source>
</reference>
<accession>A0ABV5THC5</accession>
<dbReference type="Pfam" id="PF14530">
    <property type="entry name" value="DUF4439"/>
    <property type="match status" value="1"/>
</dbReference>
<keyword evidence="4" id="KW-1185">Reference proteome</keyword>
<dbReference type="EMBL" id="JBHMBS010000009">
    <property type="protein sequence ID" value="MFB9677820.1"/>
    <property type="molecule type" value="Genomic_DNA"/>
</dbReference>
<evidence type="ECO:0000313" key="3">
    <source>
        <dbReference type="EMBL" id="MFB9677820.1"/>
    </source>
</evidence>
<name>A0ABV5THC5_9ACTN</name>
<gene>
    <name evidence="3" type="ORF">ACFFRH_20260</name>
</gene>